<keyword evidence="4" id="KW-1185">Reference proteome</keyword>
<feature type="compositionally biased region" description="Low complexity" evidence="1">
    <location>
        <begin position="75"/>
        <end position="120"/>
    </location>
</feature>
<dbReference type="EMBL" id="KV784382">
    <property type="protein sequence ID" value="OEU07981.1"/>
    <property type="molecule type" value="Genomic_DNA"/>
</dbReference>
<organism evidence="3 4">
    <name type="scientific">Fragilariopsis cylindrus CCMP1102</name>
    <dbReference type="NCBI Taxonomy" id="635003"/>
    <lineage>
        <taxon>Eukaryota</taxon>
        <taxon>Sar</taxon>
        <taxon>Stramenopiles</taxon>
        <taxon>Ochrophyta</taxon>
        <taxon>Bacillariophyta</taxon>
        <taxon>Bacillariophyceae</taxon>
        <taxon>Bacillariophycidae</taxon>
        <taxon>Bacillariales</taxon>
        <taxon>Bacillariaceae</taxon>
        <taxon>Fragilariopsis</taxon>
    </lineage>
</organism>
<gene>
    <name evidence="3" type="ORF">FRACYDRAFT_196867</name>
</gene>
<feature type="domain" description="CobW C-terminal" evidence="2">
    <location>
        <begin position="458"/>
        <end position="627"/>
    </location>
</feature>
<reference evidence="3 4" key="1">
    <citation type="submission" date="2016-09" db="EMBL/GenBank/DDBJ databases">
        <title>Extensive genetic diversity and differential bi-allelic expression allows diatom success in the polar Southern Ocean.</title>
        <authorList>
            <consortium name="DOE Joint Genome Institute"/>
            <person name="Mock T."/>
            <person name="Otillar R.P."/>
            <person name="Strauss J."/>
            <person name="Dupont C."/>
            <person name="Frickenhaus S."/>
            <person name="Maumus F."/>
            <person name="Mcmullan M."/>
            <person name="Sanges R."/>
            <person name="Schmutz J."/>
            <person name="Toseland A."/>
            <person name="Valas R."/>
            <person name="Veluchamy A."/>
            <person name="Ward B.J."/>
            <person name="Allen A."/>
            <person name="Barry K."/>
            <person name="Falciatore A."/>
            <person name="Ferrante M."/>
            <person name="Fortunato A.E."/>
            <person name="Gloeckner G."/>
            <person name="Gruber A."/>
            <person name="Hipkin R."/>
            <person name="Janech M."/>
            <person name="Kroth P."/>
            <person name="Leese F."/>
            <person name="Lindquist E."/>
            <person name="Lyon B.R."/>
            <person name="Martin J."/>
            <person name="Mayer C."/>
            <person name="Parker M."/>
            <person name="Quesneville H."/>
            <person name="Raymond J."/>
            <person name="Uhlig C."/>
            <person name="Valentin K.U."/>
            <person name="Worden A.Z."/>
            <person name="Armbrust E.V."/>
            <person name="Bowler C."/>
            <person name="Green B."/>
            <person name="Moulton V."/>
            <person name="Van Oosterhout C."/>
            <person name="Grigoriev I."/>
        </authorList>
    </citation>
    <scope>NUCLEOTIDE SEQUENCE [LARGE SCALE GENOMIC DNA]</scope>
    <source>
        <strain evidence="3 4">CCMP1102</strain>
    </source>
</reference>
<feature type="compositionally biased region" description="Acidic residues" evidence="1">
    <location>
        <begin position="121"/>
        <end position="130"/>
    </location>
</feature>
<dbReference type="InterPro" id="IPR027417">
    <property type="entry name" value="P-loop_NTPase"/>
</dbReference>
<dbReference type="Pfam" id="PF02492">
    <property type="entry name" value="cobW"/>
    <property type="match status" value="1"/>
</dbReference>
<dbReference type="SUPFAM" id="SSF52540">
    <property type="entry name" value="P-loop containing nucleoside triphosphate hydrolases"/>
    <property type="match status" value="1"/>
</dbReference>
<dbReference type="PANTHER" id="PTHR43603:SF1">
    <property type="entry name" value="ZINC-REGULATED GTPASE METALLOPROTEIN ACTIVATOR 1"/>
    <property type="match status" value="1"/>
</dbReference>
<dbReference type="Pfam" id="PF07683">
    <property type="entry name" value="CobW_C"/>
    <property type="match status" value="1"/>
</dbReference>
<feature type="region of interest" description="Disordered" evidence="1">
    <location>
        <begin position="315"/>
        <end position="341"/>
    </location>
</feature>
<name>A0A1E7EPX2_9STRA</name>
<dbReference type="Gene3D" id="3.40.50.300">
    <property type="entry name" value="P-loop containing nucleotide triphosphate hydrolases"/>
    <property type="match status" value="1"/>
</dbReference>
<evidence type="ECO:0000313" key="4">
    <source>
        <dbReference type="Proteomes" id="UP000095751"/>
    </source>
</evidence>
<dbReference type="PANTHER" id="PTHR43603">
    <property type="entry name" value="COBW DOMAIN-CONTAINING PROTEIN DDB_G0274527"/>
    <property type="match status" value="1"/>
</dbReference>
<dbReference type="InParanoid" id="A0A1E7EPX2"/>
<feature type="compositionally biased region" description="Basic and acidic residues" evidence="1">
    <location>
        <begin position="315"/>
        <end position="328"/>
    </location>
</feature>
<dbReference type="KEGG" id="fcy:FRACYDRAFT_196867"/>
<evidence type="ECO:0000259" key="2">
    <source>
        <dbReference type="SMART" id="SM00833"/>
    </source>
</evidence>
<dbReference type="InterPro" id="IPR003495">
    <property type="entry name" value="CobW/HypB/UreG_nucleotide-bd"/>
</dbReference>
<feature type="region of interest" description="Disordered" evidence="1">
    <location>
        <begin position="75"/>
        <end position="140"/>
    </location>
</feature>
<sequence length="680" mass="74835">MTTTTSNNRRGRNRTVFTETTTTLVLFLFLFLLTATTITTNNNNNNNNSNNKNGYLCCSAFTFSSISAITSSAITSSSSSSSSSSPLTTTTSSSPIITSLGDRKSNSNSRLYSSSSSSSSVDDDDKNDDDDSRRRDNNTYSSNNVIPITILSGFLGSGKTTLLTHILENKSGNCPVGVVVNDVADVNIDGKLLKAVQQTSSGDNENGSSSNDGLVELENGCACCSLSDELFTSINQLVTVSDLRSSSGSQQFQHIVIEMSGVSDPRNIRSIFQQAEEELGGTMAALMERIRLDTMITVIDSELFESYFYSNQTASRKETPELYRRENNNENNDEEDDEEEEGVADLLVSQTETADVIILNKCDLLLSEEEEVKTTTTITTTDGDNNNNNNNKLQRLNDLVRALNPRPTTTILESTYGKVPVQSILGVANGEGVTQAGTVDDHPTATATSTSTATHAGIGTFVYRARRPFHPQRMVAFLRKLSIVHSTEINNTLRSTLRSKGFVWCASSNINSMYWSHSGISFDYKCVGQWWATVSRRVWPVGVEEYVLQDYDNSNHLEVPGDFDDADVDVDTDADATTTTTATKTTSTRRKIIDTVGDRRQEIVFIGVGFDSPMKQKHIQDTLDHCLLTQNEYDEYKSIIFTDDSSSSSSRDVVNDIEFESSEMILQKRFPSTIESTYVN</sequence>
<dbReference type="Proteomes" id="UP000095751">
    <property type="component" value="Unassembled WGS sequence"/>
</dbReference>
<evidence type="ECO:0000256" key="1">
    <source>
        <dbReference type="SAM" id="MobiDB-lite"/>
    </source>
</evidence>
<evidence type="ECO:0000313" key="3">
    <source>
        <dbReference type="EMBL" id="OEU07981.1"/>
    </source>
</evidence>
<dbReference type="InterPro" id="IPR011629">
    <property type="entry name" value="CobW-like_C"/>
</dbReference>
<dbReference type="InterPro" id="IPR051927">
    <property type="entry name" value="Zn_Chap_cDPG_Synth"/>
</dbReference>
<feature type="compositionally biased region" description="Acidic residues" evidence="1">
    <location>
        <begin position="331"/>
        <end position="341"/>
    </location>
</feature>
<dbReference type="SMART" id="SM00833">
    <property type="entry name" value="CobW_C"/>
    <property type="match status" value="1"/>
</dbReference>
<dbReference type="CDD" id="cd03112">
    <property type="entry name" value="CobW-like"/>
    <property type="match status" value="1"/>
</dbReference>
<protein>
    <submittedName>
        <fullName evidence="3">CobW-domain-containing protein</fullName>
    </submittedName>
</protein>
<dbReference type="OrthoDB" id="272672at2759"/>
<accession>A0A1E7EPX2</accession>
<dbReference type="AlphaFoldDB" id="A0A1E7EPX2"/>
<proteinExistence type="predicted"/>